<dbReference type="AlphaFoldDB" id="A0A124E225"/>
<dbReference type="Proteomes" id="UP000069443">
    <property type="component" value="Unassembled WGS sequence"/>
</dbReference>
<dbReference type="Pfam" id="PF21983">
    <property type="entry name" value="NikA-like"/>
    <property type="match status" value="1"/>
</dbReference>
<reference evidence="2" key="1">
    <citation type="journal article" date="2016" name="Genome Announc.">
        <title>Draft Genome Sequences of Five Rapidly Growing Mycobacterium Species, M. thermoresistibile, M. fortuitum subsp. acetamidolyticum, M. canariasense, M. brisbanense, and M. novocastrense.</title>
        <authorList>
            <person name="Katahira K."/>
            <person name="Ogura Y."/>
            <person name="Gotoh Y."/>
            <person name="Hayashi T."/>
        </authorList>
    </citation>
    <scope>NUCLEOTIDE SEQUENCE [LARGE SCALE GENOMIC DNA]</scope>
    <source>
        <strain evidence="2">JCM15298</strain>
    </source>
</reference>
<comment type="caution">
    <text evidence="1">The sequence shown here is derived from an EMBL/GenBank/DDBJ whole genome shotgun (WGS) entry which is preliminary data.</text>
</comment>
<gene>
    <name evidence="1" type="ORF">RMCC_2456</name>
</gene>
<dbReference type="EMBL" id="BCSY01000039">
    <property type="protein sequence ID" value="GAS95490.1"/>
    <property type="molecule type" value="Genomic_DNA"/>
</dbReference>
<accession>A0A124E225</accession>
<dbReference type="RefSeq" id="WP_349319028.1">
    <property type="nucleotide sequence ID" value="NZ_BCSY01000039.1"/>
</dbReference>
<evidence type="ECO:0000313" key="2">
    <source>
        <dbReference type="Proteomes" id="UP000069443"/>
    </source>
</evidence>
<proteinExistence type="predicted"/>
<evidence type="ECO:0000313" key="1">
    <source>
        <dbReference type="EMBL" id="GAS95490.1"/>
    </source>
</evidence>
<dbReference type="InterPro" id="IPR053842">
    <property type="entry name" value="NikA-like"/>
</dbReference>
<dbReference type="STRING" id="228230.RMCC_2456"/>
<protein>
    <submittedName>
        <fullName evidence="1">Uncharacterized protein</fullName>
    </submittedName>
</protein>
<sequence length="197" mass="21185">MNDQPKARSEKRKRSVLVGVRLTPAEKHDIETIASLFGVSVGELVRARCCSIQPGTPGARSMVHEGKARMSDGKVALAEAIRKHKPTSKRINHTWRKGLLLNIPACKGCDWAVEDGDHDAHVAEVLAALPGVAVIQLPQPEDASGDVSDFCGGDVWCTPGSGRVRIYVQDSRFSAEEARSFAADVMAAAVLSEETTK</sequence>
<keyword evidence="2" id="KW-1185">Reference proteome</keyword>
<reference evidence="2" key="2">
    <citation type="submission" date="2016-02" db="EMBL/GenBank/DDBJ databases">
        <title>Draft genome sequence of five rapidly growing Mycobacterium species.</title>
        <authorList>
            <person name="Katahira K."/>
            <person name="Gotou Y."/>
            <person name="Iida K."/>
            <person name="Ogura Y."/>
            <person name="Hayashi T."/>
        </authorList>
    </citation>
    <scope>NUCLEOTIDE SEQUENCE [LARGE SCALE GENOMIC DNA]</scope>
    <source>
        <strain evidence="2">JCM15298</strain>
    </source>
</reference>
<name>A0A124E225_MYCCR</name>
<organism evidence="1 2">
    <name type="scientific">Mycolicibacterium canariasense</name>
    <name type="common">Mycobacterium canariasense</name>
    <dbReference type="NCBI Taxonomy" id="228230"/>
    <lineage>
        <taxon>Bacteria</taxon>
        <taxon>Bacillati</taxon>
        <taxon>Actinomycetota</taxon>
        <taxon>Actinomycetes</taxon>
        <taxon>Mycobacteriales</taxon>
        <taxon>Mycobacteriaceae</taxon>
        <taxon>Mycolicibacterium</taxon>
    </lineage>
</organism>